<protein>
    <submittedName>
        <fullName evidence="1">Uncharacterized protein</fullName>
    </submittedName>
</protein>
<accession>A0A2H3RT38</accession>
<reference evidence="1" key="1">
    <citation type="submission" date="2019-05" db="EMBL/GenBank/DDBJ databases">
        <authorList>
            <person name="Piombo E."/>
        </authorList>
    </citation>
    <scope>NUCLEOTIDE SEQUENCE</scope>
    <source>
        <strain evidence="1">C2S</strain>
    </source>
</reference>
<evidence type="ECO:0000313" key="2">
    <source>
        <dbReference type="Proteomes" id="UP000760494"/>
    </source>
</evidence>
<name>A0A2H3RT38_FUSFU</name>
<gene>
    <name evidence="1" type="ORF">C2S_6186</name>
</gene>
<evidence type="ECO:0000313" key="1">
    <source>
        <dbReference type="EMBL" id="VTT65882.1"/>
    </source>
</evidence>
<comment type="caution">
    <text evidence="1">The sequence shown here is derived from an EMBL/GenBank/DDBJ whole genome shotgun (WGS) entry which is preliminary data.</text>
</comment>
<proteinExistence type="predicted"/>
<organism evidence="1 2">
    <name type="scientific">Fusarium fujikuroi</name>
    <name type="common">Bakanae and foot rot disease fungus</name>
    <name type="synonym">Gibberella fujikuroi</name>
    <dbReference type="NCBI Taxonomy" id="5127"/>
    <lineage>
        <taxon>Eukaryota</taxon>
        <taxon>Fungi</taxon>
        <taxon>Dikarya</taxon>
        <taxon>Ascomycota</taxon>
        <taxon>Pezizomycotina</taxon>
        <taxon>Sordariomycetes</taxon>
        <taxon>Hypocreomycetidae</taxon>
        <taxon>Hypocreales</taxon>
        <taxon>Nectriaceae</taxon>
        <taxon>Fusarium</taxon>
        <taxon>Fusarium fujikuroi species complex</taxon>
    </lineage>
</organism>
<dbReference type="AlphaFoldDB" id="A0A2H3RT38"/>
<dbReference type="Proteomes" id="UP000760494">
    <property type="component" value="Unassembled WGS sequence"/>
</dbReference>
<sequence>MATPIVTLSEEDESWMQWDPSVETVWPDVAAPSPLPMPKLPAPIVEKPSGENYKPGLTPATTDRDDRLSSKGGKGNIGARAISLENGGGATEA</sequence>
<dbReference type="EMBL" id="CABFJX010000157">
    <property type="protein sequence ID" value="VTT65882.1"/>
    <property type="molecule type" value="Genomic_DNA"/>
</dbReference>